<evidence type="ECO:0000313" key="20">
    <source>
        <dbReference type="Proteomes" id="UP001501447"/>
    </source>
</evidence>
<dbReference type="Gene3D" id="1.20.1580.10">
    <property type="entry name" value="ABC transporter ATPase like domain"/>
    <property type="match status" value="2"/>
</dbReference>
<keyword evidence="13" id="KW-0234">DNA repair</keyword>
<feature type="region of interest" description="Disordered" evidence="17">
    <location>
        <begin position="309"/>
        <end position="340"/>
    </location>
</feature>
<evidence type="ECO:0000256" key="13">
    <source>
        <dbReference type="ARBA" id="ARBA00023204"/>
    </source>
</evidence>
<dbReference type="Proteomes" id="UP001501447">
    <property type="component" value="Unassembled WGS sequence"/>
</dbReference>
<dbReference type="SMART" id="SM00382">
    <property type="entry name" value="AAA"/>
    <property type="match status" value="2"/>
</dbReference>
<protein>
    <recommendedName>
        <fullName evidence="15">UvrABC system protein A</fullName>
    </recommendedName>
    <alternativeName>
        <fullName evidence="16">Excinuclease ABC subunit A</fullName>
    </alternativeName>
</protein>
<feature type="compositionally biased region" description="Basic and acidic residues" evidence="17">
    <location>
        <begin position="327"/>
        <end position="340"/>
    </location>
</feature>
<keyword evidence="4" id="KW-0677">Repeat</keyword>
<sequence length="936" mass="99016">MSDDGYVRVRGAREHNLRGADVDIPRDALVVFTGVSGSGKSSLAFGTLYAEAQRRYFESVAPYARRLIHQVGAPKVEEVTGLPPAVALEQRRSAPTGRSSVGTVTTLSNSLRMLFSRAGSYPAGAQRLDSDAFSPNTAAGACPECHGLGTVHRVTEDSLVPDPSLTIREGAIAAWPGAWLGKNLRDITATLGYDIDRPWRELPSEEREWLLFTDEQPVVTVHPVREAGRIHRPYQGTYQSAKRYVLHTFADTKSATLRQRVRRFLVSADCPVCGGRRLRPEALAVTFAGRDIAELAALPLERLAGVLRPSAEAGGPDPGGEGGKGGKGGEGERLRGEESREIGIQESVAATLSRDLVSRIEILTEMGLGYLSTDRPTPTLSAGELQRLRLATQLRSGLFRVVYVLDEPSAGLHPADTEALLTVLDRLKAAGNSLFVVEHDMAVVRRADWVVDVGPLAGENGGEVLFSGPVPGLAHVAESATRRYLFPEPAQPAPRTAGRGAGSEEAEGAGGPEGSNGSEGAEGPGGAAHGGPRRAERRLTLEGVSRHNLKGLDVEIPLGVFTAVTGVSGSGKSTLVSQVLAGLVADHTGTGASTGTGRAGAALRVGAGVEEDEEAEGGAGPGSAEDRETGTAVAKGLEAVDRLVRVDQKPIGRTPRSNLATYTGLFDAVRKVFAATDEAKARGFGAGRFSFNVAEGRCPTCQGEGYIAVELLFLPGTYAPCTDCHGARYNPETLQITYRGATIADVLEMTVDRAAEFLTDVPAAVRGLTALRRVGLGYLRLGQPATELSGGEAQRIKLAGELQRTRRGHTLYLLDEPTTGLHPADTAVLLRQLHGLVRAGHSVVVVEHDLTVIAGADWVIDLGPGGGGARRADCRRRDARRGGPLHHQCHRALSPSRPGRSLPERVSRANTGNLRASSEVRKVGRIGNGKAQLEAE</sequence>
<comment type="subcellular location">
    <subcellularLocation>
        <location evidence="1">Cytoplasm</location>
    </subcellularLocation>
</comment>
<evidence type="ECO:0000256" key="15">
    <source>
        <dbReference type="ARBA" id="ARBA00039316"/>
    </source>
</evidence>
<keyword evidence="6" id="KW-0227">DNA damage</keyword>
<keyword evidence="10" id="KW-0067">ATP-binding</keyword>
<dbReference type="Gene3D" id="1.10.8.280">
    <property type="entry name" value="ABC transporter ATPase domain-like"/>
    <property type="match status" value="1"/>
</dbReference>
<dbReference type="EMBL" id="BAAARJ010000010">
    <property type="protein sequence ID" value="GAA2616809.1"/>
    <property type="molecule type" value="Genomic_DNA"/>
</dbReference>
<accession>A0ABP6CE47</accession>
<evidence type="ECO:0000256" key="6">
    <source>
        <dbReference type="ARBA" id="ARBA00022763"/>
    </source>
</evidence>
<evidence type="ECO:0000256" key="4">
    <source>
        <dbReference type="ARBA" id="ARBA00022737"/>
    </source>
</evidence>
<keyword evidence="3" id="KW-0479">Metal-binding</keyword>
<dbReference type="InterPro" id="IPR027417">
    <property type="entry name" value="P-loop_NTPase"/>
</dbReference>
<dbReference type="InterPro" id="IPR003593">
    <property type="entry name" value="AAA+_ATPase"/>
</dbReference>
<dbReference type="PANTHER" id="PTHR43152:SF1">
    <property type="entry name" value="UVRA PROTEIN"/>
    <property type="match status" value="1"/>
</dbReference>
<keyword evidence="2" id="KW-0963">Cytoplasm</keyword>
<feature type="compositionally biased region" description="Gly residues" evidence="17">
    <location>
        <begin position="316"/>
        <end position="326"/>
    </location>
</feature>
<evidence type="ECO:0000256" key="7">
    <source>
        <dbReference type="ARBA" id="ARBA00022769"/>
    </source>
</evidence>
<dbReference type="Gene3D" id="3.40.50.300">
    <property type="entry name" value="P-loop containing nucleotide triphosphate hydrolases"/>
    <property type="match status" value="2"/>
</dbReference>
<evidence type="ECO:0000256" key="5">
    <source>
        <dbReference type="ARBA" id="ARBA00022741"/>
    </source>
</evidence>
<evidence type="ECO:0000313" key="19">
    <source>
        <dbReference type="EMBL" id="GAA2616809.1"/>
    </source>
</evidence>
<feature type="domain" description="ABC transporter" evidence="18">
    <location>
        <begin position="533"/>
        <end position="889"/>
    </location>
</feature>
<comment type="similarity">
    <text evidence="14">Belongs to the ABC transporter superfamily. UvrA family.</text>
</comment>
<keyword evidence="11" id="KW-0267">Excision nuclease</keyword>
<gene>
    <name evidence="19" type="ORF">GCM10009863_33190</name>
</gene>
<dbReference type="SUPFAM" id="SSF52540">
    <property type="entry name" value="P-loop containing nucleoside triphosphate hydrolases"/>
    <property type="match status" value="2"/>
</dbReference>
<dbReference type="InterPro" id="IPR041552">
    <property type="entry name" value="UvrA_DNA-bd"/>
</dbReference>
<dbReference type="InterPro" id="IPR003439">
    <property type="entry name" value="ABC_transporter-like_ATP-bd"/>
</dbReference>
<evidence type="ECO:0000256" key="1">
    <source>
        <dbReference type="ARBA" id="ARBA00004496"/>
    </source>
</evidence>
<name>A0ABP6CE47_9ACTN</name>
<evidence type="ECO:0000256" key="9">
    <source>
        <dbReference type="ARBA" id="ARBA00022833"/>
    </source>
</evidence>
<comment type="caution">
    <text evidence="19">The sequence shown here is derived from an EMBL/GenBank/DDBJ whole genome shotgun (WGS) entry which is preliminary data.</text>
</comment>
<proteinExistence type="inferred from homology"/>
<evidence type="ECO:0000256" key="12">
    <source>
        <dbReference type="ARBA" id="ARBA00023125"/>
    </source>
</evidence>
<evidence type="ECO:0000256" key="14">
    <source>
        <dbReference type="ARBA" id="ARBA00038000"/>
    </source>
</evidence>
<dbReference type="InterPro" id="IPR017871">
    <property type="entry name" value="ABC_transporter-like_CS"/>
</dbReference>
<dbReference type="RefSeq" id="WP_344566703.1">
    <property type="nucleotide sequence ID" value="NZ_BAAARJ010000010.1"/>
</dbReference>
<evidence type="ECO:0000259" key="18">
    <source>
        <dbReference type="PROSITE" id="PS50893"/>
    </source>
</evidence>
<evidence type="ECO:0000256" key="2">
    <source>
        <dbReference type="ARBA" id="ARBA00022490"/>
    </source>
</evidence>
<keyword evidence="5" id="KW-0547">Nucleotide-binding</keyword>
<evidence type="ECO:0000256" key="8">
    <source>
        <dbReference type="ARBA" id="ARBA00022771"/>
    </source>
</evidence>
<dbReference type="Pfam" id="PF17755">
    <property type="entry name" value="UvrA_DNA-bind"/>
    <property type="match status" value="1"/>
</dbReference>
<dbReference type="PROSITE" id="PS50893">
    <property type="entry name" value="ABC_TRANSPORTER_2"/>
    <property type="match status" value="1"/>
</dbReference>
<evidence type="ECO:0000256" key="3">
    <source>
        <dbReference type="ARBA" id="ARBA00022723"/>
    </source>
</evidence>
<reference evidence="20" key="1">
    <citation type="journal article" date="2019" name="Int. J. Syst. Evol. Microbiol.">
        <title>The Global Catalogue of Microorganisms (GCM) 10K type strain sequencing project: providing services to taxonomists for standard genome sequencing and annotation.</title>
        <authorList>
            <consortium name="The Broad Institute Genomics Platform"/>
            <consortium name="The Broad Institute Genome Sequencing Center for Infectious Disease"/>
            <person name="Wu L."/>
            <person name="Ma J."/>
        </authorList>
    </citation>
    <scope>NUCLEOTIDE SEQUENCE [LARGE SCALE GENOMIC DNA]</scope>
    <source>
        <strain evidence="20">JCM 16373</strain>
    </source>
</reference>
<feature type="compositionally biased region" description="Gly residues" evidence="17">
    <location>
        <begin position="520"/>
        <end position="529"/>
    </location>
</feature>
<feature type="region of interest" description="Disordered" evidence="17">
    <location>
        <begin position="880"/>
        <end position="936"/>
    </location>
</feature>
<evidence type="ECO:0000256" key="11">
    <source>
        <dbReference type="ARBA" id="ARBA00022881"/>
    </source>
</evidence>
<dbReference type="PANTHER" id="PTHR43152">
    <property type="entry name" value="UVRABC SYSTEM PROTEIN A"/>
    <property type="match status" value="1"/>
</dbReference>
<keyword evidence="8" id="KW-0863">Zinc-finger</keyword>
<evidence type="ECO:0000256" key="10">
    <source>
        <dbReference type="ARBA" id="ARBA00022840"/>
    </source>
</evidence>
<evidence type="ECO:0000256" key="17">
    <source>
        <dbReference type="SAM" id="MobiDB-lite"/>
    </source>
</evidence>
<evidence type="ECO:0000256" key="16">
    <source>
        <dbReference type="ARBA" id="ARBA00042156"/>
    </source>
</evidence>
<keyword evidence="7" id="KW-0228">DNA excision</keyword>
<keyword evidence="9" id="KW-0862">Zinc</keyword>
<keyword evidence="12" id="KW-0238">DNA-binding</keyword>
<keyword evidence="20" id="KW-1185">Reference proteome</keyword>
<feature type="region of interest" description="Disordered" evidence="17">
    <location>
        <begin position="608"/>
        <end position="630"/>
    </location>
</feature>
<feature type="compositionally biased region" description="Basic residues" evidence="17">
    <location>
        <begin position="880"/>
        <end position="890"/>
    </location>
</feature>
<feature type="region of interest" description="Disordered" evidence="17">
    <location>
        <begin position="485"/>
        <end position="534"/>
    </location>
</feature>
<organism evidence="19 20">
    <name type="scientific">Streptomyces axinellae</name>
    <dbReference type="NCBI Taxonomy" id="552788"/>
    <lineage>
        <taxon>Bacteria</taxon>
        <taxon>Bacillati</taxon>
        <taxon>Actinomycetota</taxon>
        <taxon>Actinomycetes</taxon>
        <taxon>Kitasatosporales</taxon>
        <taxon>Streptomycetaceae</taxon>
        <taxon>Streptomyces</taxon>
    </lineage>
</organism>
<dbReference type="PROSITE" id="PS00211">
    <property type="entry name" value="ABC_TRANSPORTER_1"/>
    <property type="match status" value="1"/>
</dbReference>